<protein>
    <submittedName>
        <fullName evidence="7">Fis family transcriptional regulator</fullName>
    </submittedName>
</protein>
<keyword evidence="3" id="KW-0805">Transcription regulation</keyword>
<comment type="caution">
    <text evidence="7">The sequence shown here is derived from an EMBL/GenBank/DDBJ whole genome shotgun (WGS) entry which is preliminary data.</text>
</comment>
<dbReference type="EMBL" id="BJVI01000033">
    <property type="protein sequence ID" value="GEL19233.1"/>
    <property type="molecule type" value="Genomic_DNA"/>
</dbReference>
<keyword evidence="2" id="KW-0067">ATP-binding</keyword>
<dbReference type="InterPro" id="IPR029016">
    <property type="entry name" value="GAF-like_dom_sf"/>
</dbReference>
<dbReference type="Pfam" id="PF02954">
    <property type="entry name" value="HTH_8"/>
    <property type="match status" value="1"/>
</dbReference>
<evidence type="ECO:0000313" key="7">
    <source>
        <dbReference type="EMBL" id="GEL19233.1"/>
    </source>
</evidence>
<dbReference type="GO" id="GO:0006355">
    <property type="term" value="P:regulation of DNA-templated transcription"/>
    <property type="evidence" value="ECO:0007669"/>
    <property type="project" value="InterPro"/>
</dbReference>
<dbReference type="PRINTS" id="PR01590">
    <property type="entry name" value="HTHFIS"/>
</dbReference>
<evidence type="ECO:0000256" key="1">
    <source>
        <dbReference type="ARBA" id="ARBA00022741"/>
    </source>
</evidence>
<sequence>MADTANRRLRIAAARANFLADGRCSEDVSEIVSASWRRSASAGVDAGSHEAPFHDDLDVSSRLVRCSQPVIDRISQETADIPLSIALTDGRARILSRSDSDPTIGSLLDRVSFAPGFGYAEGGVGTNGVGTVFGSGQPVHIVGPEHFHDRLQPFACTGAPIRNPLTGRIEGVLDISCLTEHWSALMHSLVRSAAHDIERNLLLDRSQRTQALFEMFVRLDARSRSAVVAVGGTAVMSNARTQSLFTPAEQLTIQEHARYLLTHRGEPLDLIELAPGRQVRLRGTRVIVGGETAGVVVQVGLVADGDVSAAMPGLADIADAERRASARTASTRGPIALDGESRSPLWVRACQGITAALGAHEALLVMGETGCGKFSLVTEVYHQVNPGGRTLVIDASDISLDSYGGAETAVQNMSLPTLLVFRNIDELSTDGVERLNSFLLTLADTDQPAYVAATLSDANLDSDLPFRDLLTHFQRAVTVPPLRHRSEDLPEIVARVLIGVADGRSVGVSPAAMRVISGYTWPRNIAQLEEALRSALLKRPVGEIKPEDLPGYCHHTARRRLSGIEAVERDAIVQALHAAGGNRVQAAAALGIARSSLYRKLKSFGITTI</sequence>
<evidence type="ECO:0000256" key="5">
    <source>
        <dbReference type="ARBA" id="ARBA00023163"/>
    </source>
</evidence>
<dbReference type="InterPro" id="IPR002078">
    <property type="entry name" value="Sigma_54_int"/>
</dbReference>
<dbReference type="SUPFAM" id="SSF52540">
    <property type="entry name" value="P-loop containing nucleoside triphosphate hydrolases"/>
    <property type="match status" value="1"/>
</dbReference>
<dbReference type="SUPFAM" id="SSF46689">
    <property type="entry name" value="Homeodomain-like"/>
    <property type="match status" value="1"/>
</dbReference>
<dbReference type="Gene3D" id="1.10.10.60">
    <property type="entry name" value="Homeodomain-like"/>
    <property type="match status" value="1"/>
</dbReference>
<dbReference type="Pfam" id="PF01590">
    <property type="entry name" value="GAF"/>
    <property type="match status" value="1"/>
</dbReference>
<dbReference type="InterPro" id="IPR027417">
    <property type="entry name" value="P-loop_NTPase"/>
</dbReference>
<dbReference type="PANTHER" id="PTHR32071:SF122">
    <property type="entry name" value="SIGMA FACTOR"/>
    <property type="match status" value="1"/>
</dbReference>
<dbReference type="InterPro" id="IPR058031">
    <property type="entry name" value="AAA_lid_NorR"/>
</dbReference>
<evidence type="ECO:0000256" key="3">
    <source>
        <dbReference type="ARBA" id="ARBA00023015"/>
    </source>
</evidence>
<evidence type="ECO:0000313" key="8">
    <source>
        <dbReference type="Proteomes" id="UP000321328"/>
    </source>
</evidence>
<keyword evidence="4" id="KW-0238">DNA-binding</keyword>
<dbReference type="Gene3D" id="1.10.8.60">
    <property type="match status" value="1"/>
</dbReference>
<dbReference type="GO" id="GO:0005524">
    <property type="term" value="F:ATP binding"/>
    <property type="evidence" value="ECO:0007669"/>
    <property type="project" value="UniProtKB-KW"/>
</dbReference>
<name>A0A511D405_9PSEU</name>
<dbReference type="Pfam" id="PF25601">
    <property type="entry name" value="AAA_lid_14"/>
    <property type="match status" value="1"/>
</dbReference>
<feature type="domain" description="Sigma-54 factor interaction" evidence="6">
    <location>
        <begin position="477"/>
        <end position="537"/>
    </location>
</feature>
<proteinExistence type="predicted"/>
<dbReference type="InterPro" id="IPR003018">
    <property type="entry name" value="GAF"/>
</dbReference>
<keyword evidence="8" id="KW-1185">Reference proteome</keyword>
<dbReference type="PROSITE" id="PS50045">
    <property type="entry name" value="SIGMA54_INTERACT_4"/>
    <property type="match status" value="1"/>
</dbReference>
<dbReference type="STRING" id="1123024.GCA_000423625_04228"/>
<reference evidence="7 8" key="1">
    <citation type="submission" date="2019-07" db="EMBL/GenBank/DDBJ databases">
        <title>Whole genome shotgun sequence of Pseudonocardia asaccharolytica NBRC 16224.</title>
        <authorList>
            <person name="Hosoyama A."/>
            <person name="Uohara A."/>
            <person name="Ohji S."/>
            <person name="Ichikawa N."/>
        </authorList>
    </citation>
    <scope>NUCLEOTIDE SEQUENCE [LARGE SCALE GENOMIC DNA]</scope>
    <source>
        <strain evidence="7 8">NBRC 16224</strain>
    </source>
</reference>
<dbReference type="PANTHER" id="PTHR32071">
    <property type="entry name" value="TRANSCRIPTIONAL REGULATORY PROTEIN"/>
    <property type="match status" value="1"/>
</dbReference>
<dbReference type="Proteomes" id="UP000321328">
    <property type="component" value="Unassembled WGS sequence"/>
</dbReference>
<organism evidence="7 8">
    <name type="scientific">Pseudonocardia asaccharolytica DSM 44247 = NBRC 16224</name>
    <dbReference type="NCBI Taxonomy" id="1123024"/>
    <lineage>
        <taxon>Bacteria</taxon>
        <taxon>Bacillati</taxon>
        <taxon>Actinomycetota</taxon>
        <taxon>Actinomycetes</taxon>
        <taxon>Pseudonocardiales</taxon>
        <taxon>Pseudonocardiaceae</taxon>
        <taxon>Pseudonocardia</taxon>
    </lineage>
</organism>
<keyword evidence="5" id="KW-0804">Transcription</keyword>
<evidence type="ECO:0000259" key="6">
    <source>
        <dbReference type="PROSITE" id="PS50045"/>
    </source>
</evidence>
<evidence type="ECO:0000256" key="2">
    <source>
        <dbReference type="ARBA" id="ARBA00022840"/>
    </source>
</evidence>
<accession>A0A511D405</accession>
<dbReference type="GO" id="GO:0043565">
    <property type="term" value="F:sequence-specific DNA binding"/>
    <property type="evidence" value="ECO:0007669"/>
    <property type="project" value="InterPro"/>
</dbReference>
<dbReference type="AlphaFoldDB" id="A0A511D405"/>
<evidence type="ECO:0000256" key="4">
    <source>
        <dbReference type="ARBA" id="ARBA00023125"/>
    </source>
</evidence>
<dbReference type="InterPro" id="IPR002197">
    <property type="entry name" value="HTH_Fis"/>
</dbReference>
<keyword evidence="1" id="KW-0547">Nucleotide-binding</keyword>
<dbReference type="Gene3D" id="3.30.450.40">
    <property type="match status" value="1"/>
</dbReference>
<gene>
    <name evidence="7" type="ORF">PA7_30700</name>
</gene>
<dbReference type="InterPro" id="IPR009057">
    <property type="entry name" value="Homeodomain-like_sf"/>
</dbReference>
<dbReference type="OrthoDB" id="5496274at2"/>